<dbReference type="AlphaFoldDB" id="A0A2P6P7J2"/>
<keyword evidence="3" id="KW-1185">Reference proteome</keyword>
<organism evidence="2 3">
    <name type="scientific">Rosa chinensis</name>
    <name type="common">China rose</name>
    <dbReference type="NCBI Taxonomy" id="74649"/>
    <lineage>
        <taxon>Eukaryota</taxon>
        <taxon>Viridiplantae</taxon>
        <taxon>Streptophyta</taxon>
        <taxon>Embryophyta</taxon>
        <taxon>Tracheophyta</taxon>
        <taxon>Spermatophyta</taxon>
        <taxon>Magnoliopsida</taxon>
        <taxon>eudicotyledons</taxon>
        <taxon>Gunneridae</taxon>
        <taxon>Pentapetalae</taxon>
        <taxon>rosids</taxon>
        <taxon>fabids</taxon>
        <taxon>Rosales</taxon>
        <taxon>Rosaceae</taxon>
        <taxon>Rosoideae</taxon>
        <taxon>Rosoideae incertae sedis</taxon>
        <taxon>Rosa</taxon>
    </lineage>
</organism>
<evidence type="ECO:0000256" key="1">
    <source>
        <dbReference type="SAM" id="MobiDB-lite"/>
    </source>
</evidence>
<dbReference type="EMBL" id="PDCK01000045">
    <property type="protein sequence ID" value="PRQ17898.1"/>
    <property type="molecule type" value="Genomic_DNA"/>
</dbReference>
<protein>
    <submittedName>
        <fullName evidence="2">Uncharacterized protein</fullName>
    </submittedName>
</protein>
<evidence type="ECO:0000313" key="3">
    <source>
        <dbReference type="Proteomes" id="UP000238479"/>
    </source>
</evidence>
<comment type="caution">
    <text evidence="2">The sequence shown here is derived from an EMBL/GenBank/DDBJ whole genome shotgun (WGS) entry which is preliminary data.</text>
</comment>
<feature type="compositionally biased region" description="Polar residues" evidence="1">
    <location>
        <begin position="15"/>
        <end position="25"/>
    </location>
</feature>
<reference evidence="2 3" key="1">
    <citation type="journal article" date="2018" name="Nat. Genet.">
        <title>The Rosa genome provides new insights in the design of modern roses.</title>
        <authorList>
            <person name="Bendahmane M."/>
        </authorList>
    </citation>
    <scope>NUCLEOTIDE SEQUENCE [LARGE SCALE GENOMIC DNA]</scope>
    <source>
        <strain evidence="3">cv. Old Blush</strain>
    </source>
</reference>
<feature type="region of interest" description="Disordered" evidence="1">
    <location>
        <begin position="1"/>
        <end position="25"/>
    </location>
</feature>
<evidence type="ECO:0000313" key="2">
    <source>
        <dbReference type="EMBL" id="PRQ17898.1"/>
    </source>
</evidence>
<sequence>MGCSPAFMSKKAGPATTSTTDDSVGWSSGFVLRKGAPKMTSESAGSVIDDDDPVGRVGAGKVLVFNLDSEIGVFGSWGRKSIYIYTQRQVGFQVSHEIN</sequence>
<proteinExistence type="predicted"/>
<dbReference type="Proteomes" id="UP000238479">
    <property type="component" value="Chromosome 7"/>
</dbReference>
<dbReference type="Gramene" id="PRQ17898">
    <property type="protein sequence ID" value="PRQ17898"/>
    <property type="gene ID" value="RchiOBHm_Chr7g0199991"/>
</dbReference>
<name>A0A2P6P7J2_ROSCH</name>
<accession>A0A2P6P7J2</accession>
<gene>
    <name evidence="2" type="ORF">RchiOBHm_Chr7g0199991</name>
</gene>